<accession>A0A3S8Z772</accession>
<dbReference type="OrthoDB" id="9804277at2"/>
<dbReference type="UniPathway" id="UPA00666"/>
<feature type="transmembrane region" description="Helical" evidence="8">
    <location>
        <begin position="471"/>
        <end position="490"/>
    </location>
</feature>
<dbReference type="KEGG" id="fsl:EJO69_02555"/>
<protein>
    <recommendedName>
        <fullName evidence="8">Apolipoprotein N-acyltransferase</fullName>
        <shortName evidence="8">ALP N-acyltransferase</shortName>
        <ecNumber evidence="8">2.3.1.269</ecNumber>
    </recommendedName>
</protein>
<dbReference type="InterPro" id="IPR003010">
    <property type="entry name" value="C-N_Hydrolase"/>
</dbReference>
<comment type="function">
    <text evidence="8">Catalyzes the phospholipid dependent N-acylation of the N-terminal cysteine of apolipoprotein, the last step in lipoprotein maturation.</text>
</comment>
<dbReference type="CDD" id="cd07571">
    <property type="entry name" value="ALP_N-acyl_transferase"/>
    <property type="match status" value="1"/>
</dbReference>
<dbReference type="GO" id="GO:0005886">
    <property type="term" value="C:plasma membrane"/>
    <property type="evidence" value="ECO:0007669"/>
    <property type="project" value="UniProtKB-SubCell"/>
</dbReference>
<reference evidence="10 11" key="1">
    <citation type="submission" date="2018-12" db="EMBL/GenBank/DDBJ databases">
        <title>Complete genome sequence of Flaviflexus salsibiostraticola KCTC 33148.</title>
        <authorList>
            <person name="Bae J.-W."/>
        </authorList>
    </citation>
    <scope>NUCLEOTIDE SEQUENCE [LARGE SCALE GENOMIC DNA]</scope>
    <source>
        <strain evidence="10 11">KCTC 33148</strain>
    </source>
</reference>
<dbReference type="NCBIfam" id="TIGR00546">
    <property type="entry name" value="lnt"/>
    <property type="match status" value="1"/>
</dbReference>
<keyword evidence="6 8" id="KW-0472">Membrane</keyword>
<keyword evidence="10" id="KW-0449">Lipoprotein</keyword>
<dbReference type="InterPro" id="IPR004563">
    <property type="entry name" value="Apolipo_AcylTrfase"/>
</dbReference>
<dbReference type="PANTHER" id="PTHR38686:SF1">
    <property type="entry name" value="APOLIPOPROTEIN N-ACYLTRANSFERASE"/>
    <property type="match status" value="1"/>
</dbReference>
<comment type="catalytic activity">
    <reaction evidence="8">
        <text>N-terminal S-1,2-diacyl-sn-glyceryl-L-cysteinyl-[lipoprotein] + a glycerophospholipid = N-acyl-S-1,2-diacyl-sn-glyceryl-L-cysteinyl-[lipoprotein] + a 2-acyl-sn-glycero-3-phospholipid + H(+)</text>
        <dbReference type="Rhea" id="RHEA:48228"/>
        <dbReference type="Rhea" id="RHEA-COMP:14681"/>
        <dbReference type="Rhea" id="RHEA-COMP:14684"/>
        <dbReference type="ChEBI" id="CHEBI:15378"/>
        <dbReference type="ChEBI" id="CHEBI:136912"/>
        <dbReference type="ChEBI" id="CHEBI:140656"/>
        <dbReference type="ChEBI" id="CHEBI:140657"/>
        <dbReference type="ChEBI" id="CHEBI:140660"/>
        <dbReference type="EC" id="2.3.1.269"/>
    </reaction>
</comment>
<dbReference type="Pfam" id="PF20154">
    <property type="entry name" value="LNT_N"/>
    <property type="match status" value="1"/>
</dbReference>
<keyword evidence="7 8" id="KW-0012">Acyltransferase</keyword>
<keyword evidence="3 8" id="KW-0808">Transferase</keyword>
<evidence type="ECO:0000256" key="6">
    <source>
        <dbReference type="ARBA" id="ARBA00023136"/>
    </source>
</evidence>
<proteinExistence type="inferred from homology"/>
<keyword evidence="4 8" id="KW-0812">Transmembrane</keyword>
<organism evidence="10 11">
    <name type="scientific">Flaviflexus salsibiostraticola</name>
    <dbReference type="NCBI Taxonomy" id="1282737"/>
    <lineage>
        <taxon>Bacteria</taxon>
        <taxon>Bacillati</taxon>
        <taxon>Actinomycetota</taxon>
        <taxon>Actinomycetes</taxon>
        <taxon>Actinomycetales</taxon>
        <taxon>Actinomycetaceae</taxon>
        <taxon>Flaviflexus</taxon>
    </lineage>
</organism>
<dbReference type="Proteomes" id="UP000270021">
    <property type="component" value="Chromosome"/>
</dbReference>
<comment type="caution">
    <text evidence="8">Lacks conserved residue(s) required for the propagation of feature annotation.</text>
</comment>
<name>A0A3S8Z772_9ACTO</name>
<evidence type="ECO:0000313" key="10">
    <source>
        <dbReference type="EMBL" id="AZN29308.1"/>
    </source>
</evidence>
<keyword evidence="11" id="KW-1185">Reference proteome</keyword>
<feature type="transmembrane region" description="Helical" evidence="8">
    <location>
        <begin position="107"/>
        <end position="127"/>
    </location>
</feature>
<feature type="transmembrane region" description="Helical" evidence="8">
    <location>
        <begin position="78"/>
        <end position="100"/>
    </location>
</feature>
<dbReference type="AlphaFoldDB" id="A0A3S8Z772"/>
<evidence type="ECO:0000256" key="8">
    <source>
        <dbReference type="HAMAP-Rule" id="MF_01148"/>
    </source>
</evidence>
<dbReference type="InterPro" id="IPR036526">
    <property type="entry name" value="C-N_Hydrolase_sf"/>
</dbReference>
<dbReference type="Gene3D" id="3.60.110.10">
    <property type="entry name" value="Carbon-nitrogen hydrolase"/>
    <property type="match status" value="1"/>
</dbReference>
<evidence type="ECO:0000256" key="3">
    <source>
        <dbReference type="ARBA" id="ARBA00022679"/>
    </source>
</evidence>
<evidence type="ECO:0000256" key="1">
    <source>
        <dbReference type="ARBA" id="ARBA00004651"/>
    </source>
</evidence>
<dbReference type="EMBL" id="CP034438">
    <property type="protein sequence ID" value="AZN29308.1"/>
    <property type="molecule type" value="Genomic_DNA"/>
</dbReference>
<evidence type="ECO:0000259" key="9">
    <source>
        <dbReference type="PROSITE" id="PS50263"/>
    </source>
</evidence>
<keyword evidence="5 8" id="KW-1133">Transmembrane helix</keyword>
<dbReference type="InterPro" id="IPR045378">
    <property type="entry name" value="LNT_N"/>
</dbReference>
<comment type="similarity">
    <text evidence="8">Belongs to the CN hydrolase family. Apolipoprotein N-acyltransferase subfamily.</text>
</comment>
<feature type="domain" description="CN hydrolase" evidence="9">
    <location>
        <begin position="209"/>
        <end position="458"/>
    </location>
</feature>
<evidence type="ECO:0000256" key="7">
    <source>
        <dbReference type="ARBA" id="ARBA00023315"/>
    </source>
</evidence>
<keyword evidence="2 8" id="KW-1003">Cell membrane</keyword>
<comment type="subcellular location">
    <subcellularLocation>
        <location evidence="1 8">Cell membrane</location>
        <topology evidence="1 8">Multi-pass membrane protein</topology>
    </subcellularLocation>
</comment>
<dbReference type="RefSeq" id="WP_126038821.1">
    <property type="nucleotide sequence ID" value="NZ_CP034438.1"/>
</dbReference>
<evidence type="ECO:0000256" key="2">
    <source>
        <dbReference type="ARBA" id="ARBA00022475"/>
    </source>
</evidence>
<evidence type="ECO:0000256" key="4">
    <source>
        <dbReference type="ARBA" id="ARBA00022692"/>
    </source>
</evidence>
<dbReference type="PANTHER" id="PTHR38686">
    <property type="entry name" value="APOLIPOPROTEIN N-ACYLTRANSFERASE"/>
    <property type="match status" value="1"/>
</dbReference>
<dbReference type="HAMAP" id="MF_01148">
    <property type="entry name" value="Lnt"/>
    <property type="match status" value="1"/>
</dbReference>
<dbReference type="EC" id="2.3.1.269" evidence="8"/>
<feature type="transmembrane region" description="Helical" evidence="8">
    <location>
        <begin position="147"/>
        <end position="168"/>
    </location>
</feature>
<sequence length="495" mass="52831">MHYGLLLLASALGGGLMWASFDPLDLPLLAFPALMILALVTRAGGMVFGFAAGTFWGLAFFLPLIEWTWTAVGEPLPWVALSLFQALFIGLVGAIWAGLWRMDGIPAAVLGAIAFAGVEVVRTNWPWGGFPWGMVAYSQVGTPLLRTAPYIAAVGVTLLTVLVALLLAMALRWLYEGPRLAGLATGLVAVIAVAACVAIPLSVRGTDTMTVGWVQGGPDRGEHDSGRALNVTLRHEEETERLLATTDGIDLLLWPESGSDRDIRVDPEAAAIARRVSLGAGVPLLIGTQEYVDEGRYNDYALVINGEMVSHYSKSRPVPFGEYIPSRDFFRRFTEAVDLVTTDMLAGDGPATITVPIGERSEMLAVPICFEIAIDSVIQDAINAGGRALIVPVNSASFGDSAESEQQMKQTIFRAVEYSRAAVQVSTVGVSGVVMPNGTVTQLSDKQTNASGAATIPLRDHLTPAARYGHLYRGVAVGGALLALIWAFALRKERQ</sequence>
<feature type="transmembrane region" description="Helical" evidence="8">
    <location>
        <begin position="180"/>
        <end position="201"/>
    </location>
</feature>
<gene>
    <name evidence="8 10" type="primary">lnt</name>
    <name evidence="10" type="ORF">EJO69_02555</name>
</gene>
<evidence type="ECO:0000256" key="5">
    <source>
        <dbReference type="ARBA" id="ARBA00022989"/>
    </source>
</evidence>
<dbReference type="GO" id="GO:0016410">
    <property type="term" value="F:N-acyltransferase activity"/>
    <property type="evidence" value="ECO:0007669"/>
    <property type="project" value="UniProtKB-UniRule"/>
</dbReference>
<dbReference type="PROSITE" id="PS50263">
    <property type="entry name" value="CN_HYDROLASE"/>
    <property type="match status" value="1"/>
</dbReference>
<dbReference type="GO" id="GO:0042158">
    <property type="term" value="P:lipoprotein biosynthetic process"/>
    <property type="evidence" value="ECO:0007669"/>
    <property type="project" value="UniProtKB-UniRule"/>
</dbReference>
<dbReference type="SUPFAM" id="SSF56317">
    <property type="entry name" value="Carbon-nitrogen hydrolase"/>
    <property type="match status" value="1"/>
</dbReference>
<comment type="pathway">
    <text evidence="8">Protein modification; lipoprotein biosynthesis (N-acyl transfer).</text>
</comment>
<evidence type="ECO:0000313" key="11">
    <source>
        <dbReference type="Proteomes" id="UP000270021"/>
    </source>
</evidence>